<keyword evidence="7" id="KW-0276">Fatty acid metabolism</keyword>
<keyword evidence="5 14" id="KW-0812">Transmembrane</keyword>
<dbReference type="OMA" id="VIDWTEY"/>
<feature type="domain" description="Cytochrome b5 heme-binding" evidence="15">
    <location>
        <begin position="176"/>
        <end position="255"/>
    </location>
</feature>
<evidence type="ECO:0000256" key="12">
    <source>
        <dbReference type="ARBA" id="ARBA00023136"/>
    </source>
</evidence>
<keyword evidence="9" id="KW-0560">Oxidoreductase</keyword>
<dbReference type="Proteomes" id="UP000001861">
    <property type="component" value="Unassembled WGS sequence"/>
</dbReference>
<keyword evidence="4 14" id="KW-0349">Heme</keyword>
<dbReference type="InParanoid" id="D6RQT1"/>
<dbReference type="GO" id="GO:0004768">
    <property type="term" value="F:stearoyl-CoA 9-desaturase activity"/>
    <property type="evidence" value="ECO:0007669"/>
    <property type="project" value="TreeGrafter"/>
</dbReference>
<dbReference type="InterPro" id="IPR015876">
    <property type="entry name" value="Acyl-CoA_DS"/>
</dbReference>
<evidence type="ECO:0000256" key="14">
    <source>
        <dbReference type="RuleBase" id="RU362121"/>
    </source>
</evidence>
<dbReference type="HOGENOM" id="CLU_077188_0_0_1"/>
<dbReference type="Gene3D" id="3.10.120.10">
    <property type="entry name" value="Cytochrome b5-like heme/steroid binding domain"/>
    <property type="match status" value="1"/>
</dbReference>
<dbReference type="PROSITE" id="PS00476">
    <property type="entry name" value="FATTY_ACID_DESATUR_1"/>
    <property type="match status" value="1"/>
</dbReference>
<dbReference type="VEuPathDB" id="FungiDB:CC1G_11588"/>
<dbReference type="OrthoDB" id="10260134at2759"/>
<evidence type="ECO:0000256" key="4">
    <source>
        <dbReference type="ARBA" id="ARBA00022617"/>
    </source>
</evidence>
<dbReference type="STRING" id="240176.D6RQT1"/>
<evidence type="ECO:0000256" key="6">
    <source>
        <dbReference type="ARBA" id="ARBA00022723"/>
    </source>
</evidence>
<keyword evidence="6 14" id="KW-0479">Metal-binding</keyword>
<dbReference type="SUPFAM" id="SSF55856">
    <property type="entry name" value="Cytochrome b5-like heme/steroid binding domain"/>
    <property type="match status" value="1"/>
</dbReference>
<dbReference type="eggNOG" id="KOG1600">
    <property type="taxonomic scope" value="Eukaryota"/>
</dbReference>
<sequence length="292" mass="33185">MIFKSNLRSGPADASDLQKDSLIQFQHRHYFLLAVIFGIICPAIIPGVFWGDWSGGIYFSATLRLTIAHHVTHWLGSSPYDDELSPRDHLLSAILTMGEGYHNFHHQFPMDYRNAFHWYQYDPTKWFIALCAMLGLASHLRVFPENEIRKGMYTMKLKELKQMQDTIRWAPRAASLPVVTWEQFQQESRAGDRILVLISGFIHDVTSFVDLHPGGRRLIVSSSGKDMSSAFFGGVYSHSNAAHNLLSMYRVGVLLGGMETISEPSKAIPPSERLVIARKDADEVERKEQKSY</sequence>
<evidence type="ECO:0000256" key="2">
    <source>
        <dbReference type="ARBA" id="ARBA00009295"/>
    </source>
</evidence>
<dbReference type="GO" id="GO:0005789">
    <property type="term" value="C:endoplasmic reticulum membrane"/>
    <property type="evidence" value="ECO:0007669"/>
    <property type="project" value="TreeGrafter"/>
</dbReference>
<evidence type="ECO:0000259" key="15">
    <source>
        <dbReference type="PROSITE" id="PS50255"/>
    </source>
</evidence>
<evidence type="ECO:0000256" key="1">
    <source>
        <dbReference type="ARBA" id="ARBA00004141"/>
    </source>
</evidence>
<dbReference type="GO" id="GO:0005506">
    <property type="term" value="F:iron ion binding"/>
    <property type="evidence" value="ECO:0007669"/>
    <property type="project" value="TreeGrafter"/>
</dbReference>
<comment type="similarity">
    <text evidence="14">Belongs to the cytochrome b5 family.</text>
</comment>
<keyword evidence="17" id="KW-1185">Reference proteome</keyword>
<keyword evidence="10 14" id="KW-0408">Iron</keyword>
<evidence type="ECO:0000256" key="7">
    <source>
        <dbReference type="ARBA" id="ARBA00022832"/>
    </source>
</evidence>
<gene>
    <name evidence="16" type="ORF">CC1G_11588</name>
</gene>
<name>D6RQT1_COPC7</name>
<comment type="subcellular location">
    <subcellularLocation>
        <location evidence="1">Membrane</location>
        <topology evidence="1">Multi-pass membrane protein</topology>
    </subcellularLocation>
</comment>
<dbReference type="PROSITE" id="PS00191">
    <property type="entry name" value="CYTOCHROME_B5_1"/>
    <property type="match status" value="1"/>
</dbReference>
<evidence type="ECO:0000313" key="17">
    <source>
        <dbReference type="Proteomes" id="UP000001861"/>
    </source>
</evidence>
<comment type="similarity">
    <text evidence="2">Belongs to the fatty acid desaturase type 1 family.</text>
</comment>
<dbReference type="InterPro" id="IPR018506">
    <property type="entry name" value="Cyt_B5_heme-BS"/>
</dbReference>
<keyword evidence="11" id="KW-0443">Lipid metabolism</keyword>
<evidence type="ECO:0000256" key="11">
    <source>
        <dbReference type="ARBA" id="ARBA00023098"/>
    </source>
</evidence>
<comment type="caution">
    <text evidence="16">The sequence shown here is derived from an EMBL/GenBank/DDBJ whole genome shotgun (WGS) entry which is preliminary data.</text>
</comment>
<evidence type="ECO:0000256" key="9">
    <source>
        <dbReference type="ARBA" id="ARBA00023002"/>
    </source>
</evidence>
<feature type="transmembrane region" description="Helical" evidence="14">
    <location>
        <begin position="30"/>
        <end position="50"/>
    </location>
</feature>
<dbReference type="InterPro" id="IPR001199">
    <property type="entry name" value="Cyt_B5-like_heme/steroid-bd"/>
</dbReference>
<accession>D6RQT1</accession>
<dbReference type="AlphaFoldDB" id="D6RQT1"/>
<evidence type="ECO:0000256" key="8">
    <source>
        <dbReference type="ARBA" id="ARBA00022989"/>
    </source>
</evidence>
<evidence type="ECO:0000256" key="3">
    <source>
        <dbReference type="ARBA" id="ARBA00022516"/>
    </source>
</evidence>
<evidence type="ECO:0000256" key="13">
    <source>
        <dbReference type="ARBA" id="ARBA00023160"/>
    </source>
</evidence>
<keyword evidence="12 14" id="KW-0472">Membrane</keyword>
<protein>
    <submittedName>
        <fullName evidence="16">Delta-9 fatty acid desaturase</fullName>
    </submittedName>
</protein>
<comment type="caution">
    <text evidence="14">Lacks conserved residue(s) required for the propagation of feature annotation.</text>
</comment>
<evidence type="ECO:0000256" key="10">
    <source>
        <dbReference type="ARBA" id="ARBA00023004"/>
    </source>
</evidence>
<dbReference type="SMART" id="SM01117">
    <property type="entry name" value="Cyt-b5"/>
    <property type="match status" value="1"/>
</dbReference>
<dbReference type="FunCoup" id="D6RQT1">
    <property type="interactions" value="180"/>
</dbReference>
<organism evidence="16 17">
    <name type="scientific">Coprinopsis cinerea (strain Okayama-7 / 130 / ATCC MYA-4618 / FGSC 9003)</name>
    <name type="common">Inky cap fungus</name>
    <name type="synonym">Hormographiella aspergillata</name>
    <dbReference type="NCBI Taxonomy" id="240176"/>
    <lineage>
        <taxon>Eukaryota</taxon>
        <taxon>Fungi</taxon>
        <taxon>Dikarya</taxon>
        <taxon>Basidiomycota</taxon>
        <taxon>Agaricomycotina</taxon>
        <taxon>Agaricomycetes</taxon>
        <taxon>Agaricomycetidae</taxon>
        <taxon>Agaricales</taxon>
        <taxon>Agaricineae</taxon>
        <taxon>Psathyrellaceae</taxon>
        <taxon>Coprinopsis</taxon>
    </lineage>
</organism>
<dbReference type="PROSITE" id="PS50255">
    <property type="entry name" value="CYTOCHROME_B5_2"/>
    <property type="match status" value="1"/>
</dbReference>
<feature type="transmembrane region" description="Helical" evidence="14">
    <location>
        <begin position="126"/>
        <end position="143"/>
    </location>
</feature>
<dbReference type="PANTHER" id="PTHR11351:SF31">
    <property type="entry name" value="DESATURASE 1, ISOFORM A-RELATED"/>
    <property type="match status" value="1"/>
</dbReference>
<evidence type="ECO:0000256" key="5">
    <source>
        <dbReference type="ARBA" id="ARBA00022692"/>
    </source>
</evidence>
<dbReference type="eggNOG" id="KOG0537">
    <property type="taxonomic scope" value="Eukaryota"/>
</dbReference>
<reference evidence="16 17" key="1">
    <citation type="journal article" date="2010" name="Proc. Natl. Acad. Sci. U.S.A.">
        <title>Insights into evolution of multicellular fungi from the assembled chromosomes of the mushroom Coprinopsis cinerea (Coprinus cinereus).</title>
        <authorList>
            <person name="Stajich J.E."/>
            <person name="Wilke S.K."/>
            <person name="Ahren D."/>
            <person name="Au C.H."/>
            <person name="Birren B.W."/>
            <person name="Borodovsky M."/>
            <person name="Burns C."/>
            <person name="Canback B."/>
            <person name="Casselton L.A."/>
            <person name="Cheng C.K."/>
            <person name="Deng J."/>
            <person name="Dietrich F.S."/>
            <person name="Fargo D.C."/>
            <person name="Farman M.L."/>
            <person name="Gathman A.C."/>
            <person name="Goldberg J."/>
            <person name="Guigo R."/>
            <person name="Hoegger P.J."/>
            <person name="Hooker J.B."/>
            <person name="Huggins A."/>
            <person name="James T.Y."/>
            <person name="Kamada T."/>
            <person name="Kilaru S."/>
            <person name="Kodira C."/>
            <person name="Kues U."/>
            <person name="Kupfer D."/>
            <person name="Kwan H.S."/>
            <person name="Lomsadze A."/>
            <person name="Li W."/>
            <person name="Lilly W.W."/>
            <person name="Ma L.J."/>
            <person name="Mackey A.J."/>
            <person name="Manning G."/>
            <person name="Martin F."/>
            <person name="Muraguchi H."/>
            <person name="Natvig D.O."/>
            <person name="Palmerini H."/>
            <person name="Ramesh M.A."/>
            <person name="Rehmeyer C.J."/>
            <person name="Roe B.A."/>
            <person name="Shenoy N."/>
            <person name="Stanke M."/>
            <person name="Ter-Hovhannisyan V."/>
            <person name="Tunlid A."/>
            <person name="Velagapudi R."/>
            <person name="Vision T.J."/>
            <person name="Zeng Q."/>
            <person name="Zolan M.E."/>
            <person name="Pukkila P.J."/>
        </authorList>
    </citation>
    <scope>NUCLEOTIDE SEQUENCE [LARGE SCALE GENOMIC DNA]</scope>
    <source>
        <strain evidence="17">Okayama-7 / 130 / ATCC MYA-4618 / FGSC 9003</strain>
    </source>
</reference>
<dbReference type="PRINTS" id="PR00075">
    <property type="entry name" value="FACDDSATRASE"/>
</dbReference>
<keyword evidence="3" id="KW-0444">Lipid biosynthesis</keyword>
<dbReference type="CDD" id="cd03505">
    <property type="entry name" value="Delta9-FADS-like"/>
    <property type="match status" value="1"/>
</dbReference>
<dbReference type="GeneID" id="6011458"/>
<dbReference type="Pfam" id="PF00173">
    <property type="entry name" value="Cyt-b5"/>
    <property type="match status" value="1"/>
</dbReference>
<proteinExistence type="inferred from homology"/>
<dbReference type="InterPro" id="IPR036400">
    <property type="entry name" value="Cyt_B5-like_heme/steroid_sf"/>
</dbReference>
<dbReference type="RefSeq" id="XP_002910139.1">
    <property type="nucleotide sequence ID" value="XM_002910093.1"/>
</dbReference>
<dbReference type="InterPro" id="IPR001522">
    <property type="entry name" value="FADS-1_CS"/>
</dbReference>
<keyword evidence="13" id="KW-0275">Fatty acid biosynthesis</keyword>
<dbReference type="PRINTS" id="PR00363">
    <property type="entry name" value="CYTOCHROMEB5"/>
</dbReference>
<dbReference type="GO" id="GO:0006636">
    <property type="term" value="P:unsaturated fatty acid biosynthetic process"/>
    <property type="evidence" value="ECO:0007669"/>
    <property type="project" value="TreeGrafter"/>
</dbReference>
<evidence type="ECO:0000313" key="16">
    <source>
        <dbReference type="EMBL" id="EFI26645.1"/>
    </source>
</evidence>
<keyword evidence="8 14" id="KW-1133">Transmembrane helix</keyword>
<dbReference type="EMBL" id="AACS02000012">
    <property type="protein sequence ID" value="EFI26645.1"/>
    <property type="molecule type" value="Genomic_DNA"/>
</dbReference>
<dbReference type="KEGG" id="cci:CC1G_11588"/>
<dbReference type="PANTHER" id="PTHR11351">
    <property type="entry name" value="ACYL-COA DESATURASE"/>
    <property type="match status" value="1"/>
</dbReference>
<dbReference type="GO" id="GO:0020037">
    <property type="term" value="F:heme binding"/>
    <property type="evidence" value="ECO:0007669"/>
    <property type="project" value="UniProtKB-UniRule"/>
</dbReference>